<dbReference type="PANTHER" id="PTHR30489:SF0">
    <property type="entry name" value="LIPOPROTEIN-RELEASING SYSTEM TRANSMEMBRANE PROTEIN LOLE"/>
    <property type="match status" value="1"/>
</dbReference>
<organism evidence="10 11">
    <name type="scientific">Reichenbachiella agariperforans</name>
    <dbReference type="NCBI Taxonomy" id="156994"/>
    <lineage>
        <taxon>Bacteria</taxon>
        <taxon>Pseudomonadati</taxon>
        <taxon>Bacteroidota</taxon>
        <taxon>Cytophagia</taxon>
        <taxon>Cytophagales</taxon>
        <taxon>Reichenbachiellaceae</taxon>
        <taxon>Reichenbachiella</taxon>
    </lineage>
</organism>
<evidence type="ECO:0000259" key="9">
    <source>
        <dbReference type="Pfam" id="PF12704"/>
    </source>
</evidence>
<evidence type="ECO:0000256" key="5">
    <source>
        <dbReference type="ARBA" id="ARBA00022989"/>
    </source>
</evidence>
<keyword evidence="3" id="KW-1003">Cell membrane</keyword>
<proteinExistence type="inferred from homology"/>
<dbReference type="STRING" id="156994.SAMN04488028_103241"/>
<keyword evidence="10" id="KW-0449">Lipoprotein</keyword>
<keyword evidence="6 7" id="KW-0472">Membrane</keyword>
<name>A0A1M6QA41_REIAG</name>
<dbReference type="Pfam" id="PF02687">
    <property type="entry name" value="FtsX"/>
    <property type="match status" value="1"/>
</dbReference>
<feature type="domain" description="MacB-like periplasmic core" evidence="9">
    <location>
        <begin position="26"/>
        <end position="152"/>
    </location>
</feature>
<dbReference type="PANTHER" id="PTHR30489">
    <property type="entry name" value="LIPOPROTEIN-RELEASING SYSTEM TRANSMEMBRANE PROTEIN LOLE"/>
    <property type="match status" value="1"/>
</dbReference>
<keyword evidence="5 7" id="KW-1133">Transmembrane helix</keyword>
<dbReference type="RefSeq" id="WP_073122276.1">
    <property type="nucleotide sequence ID" value="NZ_FRAA01000003.1"/>
</dbReference>
<dbReference type="AlphaFoldDB" id="A0A1M6QA41"/>
<dbReference type="Proteomes" id="UP000184474">
    <property type="component" value="Unassembled WGS sequence"/>
</dbReference>
<evidence type="ECO:0000256" key="3">
    <source>
        <dbReference type="ARBA" id="ARBA00022475"/>
    </source>
</evidence>
<evidence type="ECO:0000256" key="7">
    <source>
        <dbReference type="SAM" id="Phobius"/>
    </source>
</evidence>
<evidence type="ECO:0000256" key="6">
    <source>
        <dbReference type="ARBA" id="ARBA00023136"/>
    </source>
</evidence>
<evidence type="ECO:0000313" key="10">
    <source>
        <dbReference type="EMBL" id="SHK17149.1"/>
    </source>
</evidence>
<dbReference type="InterPro" id="IPR051447">
    <property type="entry name" value="Lipoprotein-release_system"/>
</dbReference>
<evidence type="ECO:0000256" key="1">
    <source>
        <dbReference type="ARBA" id="ARBA00004651"/>
    </source>
</evidence>
<sequence length="408" mass="45586">MRLPLFISRRYFFSKKKKNFINIIAIISMLVVAIGTAALIIVLSVFNGMEDLLRSIYGQFDTAVQVMPAQGKSFQYTDDLKFKINSIDGVMGITEVIEDNALLKYNNSEMVVKIKGLSEDFIEQGRMKNAIKHGEFALQDGKRPLAIVGRGIQFNLGISLRNEFTFMEFYYPKNVKPGSLNPSKYYSHAIISPGGVFALEQHYDDNYVFVPITFAEKFLDYQGKRTALEISIDSPESTARIQEALQASLGSDYIVRNADQQHEDLYKILKIEKLFVFIVFSLIVAIASINIFFSLSMLVTEKKADISLLFAMGATRSMIRKIFLTEGAIIAFIGSGCGLILGFSIAWLQESFGIISMGVESAVMQAYPIKIIASDFVYTSISIILITFLAGVQPSLRAASQSQFLRIK</sequence>
<keyword evidence="11" id="KW-1185">Reference proteome</keyword>
<reference evidence="11" key="1">
    <citation type="submission" date="2016-11" db="EMBL/GenBank/DDBJ databases">
        <authorList>
            <person name="Varghese N."/>
            <person name="Submissions S."/>
        </authorList>
    </citation>
    <scope>NUCLEOTIDE SEQUENCE [LARGE SCALE GENOMIC DNA]</scope>
    <source>
        <strain evidence="11">DSM 26134</strain>
    </source>
</reference>
<gene>
    <name evidence="10" type="ORF">SAMN04488028_103241</name>
</gene>
<dbReference type="InterPro" id="IPR025857">
    <property type="entry name" value="MacB_PCD"/>
</dbReference>
<evidence type="ECO:0000313" key="11">
    <source>
        <dbReference type="Proteomes" id="UP000184474"/>
    </source>
</evidence>
<keyword evidence="4 7" id="KW-0812">Transmembrane</keyword>
<feature type="transmembrane region" description="Helical" evidence="7">
    <location>
        <begin position="274"/>
        <end position="300"/>
    </location>
</feature>
<protein>
    <submittedName>
        <fullName evidence="10">Lipoprotein-releasing system permease protein</fullName>
    </submittedName>
</protein>
<evidence type="ECO:0000256" key="4">
    <source>
        <dbReference type="ARBA" id="ARBA00022692"/>
    </source>
</evidence>
<evidence type="ECO:0000256" key="2">
    <source>
        <dbReference type="ARBA" id="ARBA00005236"/>
    </source>
</evidence>
<dbReference type="GO" id="GO:0098797">
    <property type="term" value="C:plasma membrane protein complex"/>
    <property type="evidence" value="ECO:0007669"/>
    <property type="project" value="TreeGrafter"/>
</dbReference>
<comment type="subcellular location">
    <subcellularLocation>
        <location evidence="1">Cell membrane</location>
        <topology evidence="1">Multi-pass membrane protein</topology>
    </subcellularLocation>
</comment>
<evidence type="ECO:0000259" key="8">
    <source>
        <dbReference type="Pfam" id="PF02687"/>
    </source>
</evidence>
<feature type="domain" description="ABC3 transporter permease C-terminal" evidence="8">
    <location>
        <begin position="278"/>
        <end position="401"/>
    </location>
</feature>
<dbReference type="EMBL" id="FRAA01000003">
    <property type="protein sequence ID" value="SHK17149.1"/>
    <property type="molecule type" value="Genomic_DNA"/>
</dbReference>
<feature type="transmembrane region" description="Helical" evidence="7">
    <location>
        <begin position="367"/>
        <end position="392"/>
    </location>
</feature>
<dbReference type="GO" id="GO:0044874">
    <property type="term" value="P:lipoprotein localization to outer membrane"/>
    <property type="evidence" value="ECO:0007669"/>
    <property type="project" value="TreeGrafter"/>
</dbReference>
<dbReference type="Pfam" id="PF12704">
    <property type="entry name" value="MacB_PCD"/>
    <property type="match status" value="1"/>
</dbReference>
<accession>A0A1M6QA41</accession>
<feature type="transmembrane region" description="Helical" evidence="7">
    <location>
        <begin position="20"/>
        <end position="46"/>
    </location>
</feature>
<comment type="similarity">
    <text evidence="2">Belongs to the ABC-4 integral membrane protein family. LolC/E subfamily.</text>
</comment>
<dbReference type="InterPro" id="IPR003838">
    <property type="entry name" value="ABC3_permease_C"/>
</dbReference>
<feature type="transmembrane region" description="Helical" evidence="7">
    <location>
        <begin position="321"/>
        <end position="347"/>
    </location>
</feature>